<evidence type="ECO:0000313" key="35">
    <source>
        <dbReference type="EMBL" id="ECS2132649.1"/>
    </source>
</evidence>
<dbReference type="EMBL" id="AAKLXH010000066">
    <property type="protein sequence ID" value="ECT1657048.1"/>
    <property type="molecule type" value="Genomic_DNA"/>
</dbReference>
<dbReference type="EMBL" id="AAHYUR010000052">
    <property type="protein sequence ID" value="ECB8231198.1"/>
    <property type="molecule type" value="Genomic_DNA"/>
</dbReference>
<dbReference type="EMBL" id="AAGEON010000031">
    <property type="protein sequence ID" value="EBN0512967.1"/>
    <property type="molecule type" value="Genomic_DNA"/>
</dbReference>
<dbReference type="EMBL" id="AAKOQU010000054">
    <property type="protein sequence ID" value="ECU0321666.1"/>
    <property type="molecule type" value="Genomic_DNA"/>
</dbReference>
<dbReference type="EMBL" id="AAHVRN010000073">
    <property type="protein sequence ID" value="ECA8558131.1"/>
    <property type="molecule type" value="Genomic_DNA"/>
</dbReference>
<dbReference type="EMBL" id="AAHVUF010000069">
    <property type="protein sequence ID" value="ECA8833744.1"/>
    <property type="molecule type" value="Genomic_DNA"/>
</dbReference>
<evidence type="ECO:0000313" key="22">
    <source>
        <dbReference type="EMBL" id="EBW8726888.1"/>
    </source>
</evidence>
<evidence type="ECO:0000313" key="10">
    <source>
        <dbReference type="EMBL" id="EBO1205758.1"/>
    </source>
</evidence>
<evidence type="ECO:0000313" key="51">
    <source>
        <dbReference type="EMBL" id="ECU7624509.1"/>
    </source>
</evidence>
<evidence type="ECO:0000313" key="62">
    <source>
        <dbReference type="EMBL" id="ECW6045588.1"/>
    </source>
</evidence>
<evidence type="ECO:0000313" key="34">
    <source>
        <dbReference type="EMBL" id="ECB8231198.1"/>
    </source>
</evidence>
<dbReference type="EMBL" id="AAKIWH010000076">
    <property type="protein sequence ID" value="ECS2132649.1"/>
    <property type="molecule type" value="Genomic_DNA"/>
</dbReference>
<dbReference type="Proteomes" id="UP000365067">
    <property type="component" value="Unassembled WGS sequence"/>
</dbReference>
<evidence type="ECO:0000313" key="49">
    <source>
        <dbReference type="EMBL" id="ECU3471574.1"/>
    </source>
</evidence>
<evidence type="ECO:0000313" key="40">
    <source>
        <dbReference type="EMBL" id="ECT1152337.1"/>
    </source>
</evidence>
<dbReference type="EMBL" id="AAMFMM010000046">
    <property type="protein sequence ID" value="EDG8352652.1"/>
    <property type="molecule type" value="Genomic_DNA"/>
</dbReference>
<evidence type="ECO:0000313" key="54">
    <source>
        <dbReference type="EMBL" id="ECV0374554.1"/>
    </source>
</evidence>
<dbReference type="EMBL" id="AAKSBM010000134">
    <property type="protein sequence ID" value="ECV3409763.1"/>
    <property type="molecule type" value="Genomic_DNA"/>
</dbReference>
<dbReference type="EMBL" id="AAMCZO010000066">
    <property type="protein sequence ID" value="EDG1032543.1"/>
    <property type="molecule type" value="Genomic_DNA"/>
</dbReference>
<evidence type="ECO:0000313" key="70">
    <source>
        <dbReference type="EMBL" id="EDG7392445.1"/>
    </source>
</evidence>
<dbReference type="EMBL" id="AAKSVW010000052">
    <property type="protein sequence ID" value="ECV0336806.1"/>
    <property type="molecule type" value="Genomic_DNA"/>
</dbReference>
<comment type="caution">
    <text evidence="70">The sequence shown here is derived from an EMBL/GenBank/DDBJ whole genome shotgun (WGS) entry which is preliminary data.</text>
</comment>
<evidence type="ECO:0000313" key="82">
    <source>
        <dbReference type="EMBL" id="EDI6915984.1"/>
    </source>
</evidence>
<evidence type="ECO:0000313" key="19">
    <source>
        <dbReference type="EMBL" id="EBO8341620.1"/>
    </source>
</evidence>
<dbReference type="EMBL" id="AAKJTW010000068">
    <property type="protein sequence ID" value="ECS4926636.1"/>
    <property type="molecule type" value="Genomic_DNA"/>
</dbReference>
<reference evidence="35" key="3">
    <citation type="submission" date="2018-07" db="EMBL/GenBank/DDBJ databases">
        <authorList>
            <consortium name="NARMS: The National Antimicrobial Resistance Monitoring System"/>
        </authorList>
    </citation>
    <scope>NUCLEOTIDE SEQUENCE</scope>
    <source>
        <strain evidence="49">CVM N17S1400</strain>
        <strain evidence="37">CVM N32749</strain>
        <strain evidence="50">CVM N32765</strain>
        <strain evidence="51">CVM N32771</strain>
        <strain evidence="43">CVM N41920</strain>
        <strain evidence="35">CVM N54726</strain>
        <strain evidence="65">CVM N56557</strain>
        <strain evidence="36">CVM N57292F</strain>
        <strain evidence="42">CVM N57958F</strain>
        <strain evidence="66">CVM N58670</strain>
        <strain evidence="67">CVM N62967</strain>
        <strain evidence="45">FSIS11808073</strain>
        <strain evidence="54">FSIS11813416</strain>
        <strain evidence="24">FSIS11814102</strain>
        <strain evidence="28">FSIS11816699</strain>
        <strain evidence="34">FSIS11918308</strain>
        <strain evidence="64">FSIS1505221</strain>
        <strain evidence="69">FSIS1710719</strain>
    </source>
</reference>
<dbReference type="EMBL" id="AALRRQ010000036">
    <property type="protein sequence ID" value="EDC6717440.1"/>
    <property type="molecule type" value="Genomic_DNA"/>
</dbReference>
<evidence type="ECO:0000313" key="28">
    <source>
        <dbReference type="EMBL" id="ECA4917924.1"/>
    </source>
</evidence>
<dbReference type="EMBL" id="AALKSI010000064">
    <property type="protein sequence ID" value="EDA6270114.1"/>
    <property type="molecule type" value="Genomic_DNA"/>
</dbReference>
<evidence type="ECO:0000313" key="11">
    <source>
        <dbReference type="EMBL" id="EBO1575675.1"/>
    </source>
</evidence>
<dbReference type="EMBL" id="AAMIVI010000052">
    <property type="protein sequence ID" value="EDH7972293.1"/>
    <property type="molecule type" value="Genomic_DNA"/>
</dbReference>
<dbReference type="EMBL" id="AAMJAQ010000067">
    <property type="protein sequence ID" value="EDH8544520.1"/>
    <property type="molecule type" value="Genomic_DNA"/>
</dbReference>
<dbReference type="EMBL" id="AAMKKX010000039">
    <property type="protein sequence ID" value="EDI2828340.1"/>
    <property type="molecule type" value="Genomic_DNA"/>
</dbReference>
<dbReference type="EMBL" id="AAKJFM010000072">
    <property type="protein sequence ID" value="ECS3253487.1"/>
    <property type="molecule type" value="Genomic_DNA"/>
</dbReference>
<keyword evidence="2" id="KW-0175">Coiled coil</keyword>
<dbReference type="EMBL" id="AAHULA010000029">
    <property type="protein sequence ID" value="ECA4443806.1"/>
    <property type="molecule type" value="Genomic_DNA"/>
</dbReference>
<dbReference type="EMBL" id="AAKSVH010000110">
    <property type="protein sequence ID" value="ECV0624342.1"/>
    <property type="molecule type" value="Genomic_DNA"/>
</dbReference>
<organism evidence="70">
    <name type="scientific">Salmonella enterica subsp. enterica serovar Kentucky</name>
    <dbReference type="NCBI Taxonomy" id="192955"/>
    <lineage>
        <taxon>Bacteria</taxon>
        <taxon>Pseudomonadati</taxon>
        <taxon>Pseudomonadota</taxon>
        <taxon>Gammaproteobacteria</taxon>
        <taxon>Enterobacterales</taxon>
        <taxon>Enterobacteriaceae</taxon>
        <taxon>Salmonella</taxon>
    </lineage>
</organism>
<evidence type="ECO:0000313" key="27">
    <source>
        <dbReference type="EMBL" id="ECA4443806.1"/>
    </source>
</evidence>
<dbReference type="EMBL" id="AAHGZJ010000053">
    <property type="protein sequence ID" value="EBV9906780.1"/>
    <property type="molecule type" value="Genomic_DNA"/>
</dbReference>
<dbReference type="EMBL" id="AAGHZM010000082">
    <property type="protein sequence ID" value="EBO2758498.1"/>
    <property type="molecule type" value="Genomic_DNA"/>
</dbReference>
<dbReference type="EMBL" id="AAKSWN010000102">
    <property type="protein sequence ID" value="ECV0374554.1"/>
    <property type="molecule type" value="Genomic_DNA"/>
</dbReference>
<dbReference type="EMBL" id="AAGDUG010000137">
    <property type="protein sequence ID" value="EBM8104863.1"/>
    <property type="molecule type" value="Genomic_DNA"/>
</dbReference>
<dbReference type="EMBL" id="AALOWW010000034">
    <property type="protein sequence ID" value="EDB8563555.1"/>
    <property type="molecule type" value="Genomic_DNA"/>
</dbReference>
<evidence type="ECO:0000313" key="67">
    <source>
        <dbReference type="EMBL" id="EDC6717440.1"/>
    </source>
</evidence>
<evidence type="ECO:0000313" key="3">
    <source>
        <dbReference type="EMBL" id="EBM8104863.1"/>
    </source>
</evidence>
<dbReference type="EMBL" id="AAKYEZ010000028">
    <property type="protein sequence ID" value="ECW9638216.1"/>
    <property type="molecule type" value="Genomic_DNA"/>
</dbReference>
<evidence type="ECO:0000313" key="53">
    <source>
        <dbReference type="EMBL" id="ECV0336806.1"/>
    </source>
</evidence>
<evidence type="ECO:0000313" key="66">
    <source>
        <dbReference type="EMBL" id="EDB8563555.1"/>
    </source>
</evidence>
<dbReference type="Proteomes" id="UP000839714">
    <property type="component" value="Unassembled WGS sequence"/>
</dbReference>
<dbReference type="EMBL" id="AAGHXO010000100">
    <property type="protein sequence ID" value="EBO2528078.1"/>
    <property type="molecule type" value="Genomic_DNA"/>
</dbReference>
<evidence type="ECO:0000313" key="16">
    <source>
        <dbReference type="EMBL" id="EBO2528078.1"/>
    </source>
</evidence>
<evidence type="ECO:0000313" key="60">
    <source>
        <dbReference type="EMBL" id="ECV5199028.1"/>
    </source>
</evidence>
<dbReference type="EMBL" id="AAKTLY010000077">
    <property type="protein sequence ID" value="ECV5199028.1"/>
    <property type="molecule type" value="Genomic_DNA"/>
</dbReference>
<name>A0A3V3BFS2_SALET</name>
<evidence type="ECO:0000313" key="31">
    <source>
        <dbReference type="EMBL" id="ECA8959367.1"/>
    </source>
</evidence>
<evidence type="ECO:0000313" key="48">
    <source>
        <dbReference type="EMBL" id="ECU2528892.1"/>
    </source>
</evidence>
<dbReference type="GO" id="GO:0006313">
    <property type="term" value="P:DNA transposition"/>
    <property type="evidence" value="ECO:0007669"/>
    <property type="project" value="InterPro"/>
</dbReference>
<evidence type="ECO:0000313" key="23">
    <source>
        <dbReference type="EMBL" id="EBY9111514.1"/>
    </source>
</evidence>
<dbReference type="EMBL" id="AAHPLT010000102">
    <property type="protein sequence ID" value="EBY9237624.1"/>
    <property type="molecule type" value="Genomic_DNA"/>
</dbReference>
<evidence type="ECO:0000313" key="83">
    <source>
        <dbReference type="Proteomes" id="UP000365067"/>
    </source>
</evidence>
<evidence type="ECO:0000313" key="63">
    <source>
        <dbReference type="EMBL" id="ECW9638216.1"/>
    </source>
</evidence>
<dbReference type="EMBL" id="AAKOFV010000054">
    <property type="protein sequence ID" value="ECT8993560.1"/>
    <property type="molecule type" value="Genomic_DNA"/>
</dbReference>
<evidence type="ECO:0000313" key="75">
    <source>
        <dbReference type="EMBL" id="EDH7234608.1"/>
    </source>
</evidence>
<dbReference type="EMBL" id="AAHYAO010000074">
    <property type="protein sequence ID" value="ECB5817970.1"/>
    <property type="molecule type" value="Genomic_DNA"/>
</dbReference>
<dbReference type="EMBL" id="AAHVVF010000059">
    <property type="protein sequence ID" value="ECA8959367.1"/>
    <property type="molecule type" value="Genomic_DNA"/>
</dbReference>
<dbReference type="EMBL" id="AAMHWT010000031">
    <property type="protein sequence ID" value="EDH5130186.1"/>
    <property type="molecule type" value="Genomic_DNA"/>
</dbReference>
<evidence type="ECO:0000313" key="5">
    <source>
        <dbReference type="EMBL" id="EBM8423425.1"/>
    </source>
</evidence>
<evidence type="ECO:0000313" key="56">
    <source>
        <dbReference type="EMBL" id="ECV3409763.1"/>
    </source>
</evidence>
<evidence type="ECO:0000313" key="59">
    <source>
        <dbReference type="EMBL" id="ECV4832144.1"/>
    </source>
</evidence>
<accession>A0A3V3BFS2</accession>
<protein>
    <submittedName>
        <fullName evidence="70">Transposase</fullName>
    </submittedName>
</protein>
<dbReference type="EMBL" id="AAKRVG010000105">
    <property type="protein sequence ID" value="ECV5591784.1"/>
    <property type="molecule type" value="Genomic_DNA"/>
</dbReference>
<evidence type="ECO:0000313" key="15">
    <source>
        <dbReference type="EMBL" id="EBO2495822.1"/>
    </source>
</evidence>
<evidence type="ECO:0000313" key="74">
    <source>
        <dbReference type="EMBL" id="EDH5130186.1"/>
    </source>
</evidence>
<evidence type="ECO:0000313" key="78">
    <source>
        <dbReference type="EMBL" id="EDI2828340.1"/>
    </source>
</evidence>
<dbReference type="EMBL" id="AAMLTI010000050">
    <property type="protein sequence ID" value="EDI6915984.1"/>
    <property type="molecule type" value="Genomic_DNA"/>
</dbReference>
<dbReference type="Proteomes" id="UP000839723">
    <property type="component" value="Unassembled WGS sequence"/>
</dbReference>
<evidence type="ECO:0000313" key="7">
    <source>
        <dbReference type="EMBL" id="EBM9689370.1"/>
    </source>
</evidence>
<evidence type="ECO:0000313" key="26">
    <source>
        <dbReference type="EMBL" id="ECA0090851.1"/>
    </source>
</evidence>
<dbReference type="EMBL" id="AAKLTE010000102">
    <property type="protein sequence ID" value="ECT1152337.1"/>
    <property type="molecule type" value="Genomic_DNA"/>
</dbReference>
<dbReference type="EMBL" id="AAKWYY010000026">
    <property type="protein sequence ID" value="ECW6045588.1"/>
    <property type="molecule type" value="Genomic_DNA"/>
</dbReference>
<evidence type="ECO:0000313" key="29">
    <source>
        <dbReference type="EMBL" id="ECA8558131.1"/>
    </source>
</evidence>
<evidence type="ECO:0000313" key="41">
    <source>
        <dbReference type="EMBL" id="ECT1657048.1"/>
    </source>
</evidence>
<evidence type="ECO:0000313" key="8">
    <source>
        <dbReference type="EMBL" id="EBN0512967.1"/>
    </source>
</evidence>
<dbReference type="GO" id="GO:0003677">
    <property type="term" value="F:DNA binding"/>
    <property type="evidence" value="ECO:0007669"/>
    <property type="project" value="InterPro"/>
</dbReference>
<dbReference type="EMBL" id="AAHSYX010000066">
    <property type="protein sequence ID" value="ECA0090851.1"/>
    <property type="molecule type" value="Genomic_DNA"/>
</dbReference>
<dbReference type="AlphaFoldDB" id="A0A3V3BFS2"/>
<evidence type="ECO:0000313" key="17">
    <source>
        <dbReference type="EMBL" id="EBO2758498.1"/>
    </source>
</evidence>
<evidence type="ECO:0000313" key="21">
    <source>
        <dbReference type="EMBL" id="EBW5970544.1"/>
    </source>
</evidence>
<evidence type="ECO:0000313" key="12">
    <source>
        <dbReference type="EMBL" id="EBO1634511.1"/>
    </source>
</evidence>
<dbReference type="InterPro" id="IPR009057">
    <property type="entry name" value="Homeodomain-like_sf"/>
</dbReference>
<dbReference type="EMBL" id="AAHULV010000075">
    <property type="protein sequence ID" value="ECA4917924.1"/>
    <property type="molecule type" value="Genomic_DNA"/>
</dbReference>
<dbReference type="SUPFAM" id="SSF46689">
    <property type="entry name" value="Homeodomain-like"/>
    <property type="match status" value="1"/>
</dbReference>
<dbReference type="EMBL" id="AAKQYR010000050">
    <property type="protein sequence ID" value="ECU7624509.1"/>
    <property type="molecule type" value="Genomic_DNA"/>
</dbReference>
<evidence type="ECO:0000313" key="4">
    <source>
        <dbReference type="EMBL" id="EBM8193323.1"/>
    </source>
</evidence>
<dbReference type="EMBL" id="AAKOWS010000065">
    <property type="protein sequence ID" value="ECU1025520.1"/>
    <property type="molecule type" value="Genomic_DNA"/>
</dbReference>
<dbReference type="EMBL" id="AAKNQD010000155">
    <property type="protein sequence ID" value="ECT7071279.1"/>
    <property type="molecule type" value="Genomic_DNA"/>
</dbReference>
<dbReference type="EMBL" id="AAKTJV010000064">
    <property type="protein sequence ID" value="ECV4832144.1"/>
    <property type="molecule type" value="Genomic_DNA"/>
</dbReference>
<evidence type="ECO:0000313" key="47">
    <source>
        <dbReference type="EMBL" id="ECU2381352.1"/>
    </source>
</evidence>
<evidence type="ECO:0000313" key="14">
    <source>
        <dbReference type="EMBL" id="EBO2052063.1"/>
    </source>
</evidence>
<evidence type="ECO:0000313" key="37">
    <source>
        <dbReference type="EMBL" id="ECS4926636.1"/>
    </source>
</evidence>
<dbReference type="Pfam" id="PF01527">
    <property type="entry name" value="HTH_Tnp_1"/>
    <property type="match status" value="1"/>
</dbReference>
<evidence type="ECO:0000313" key="45">
    <source>
        <dbReference type="EMBL" id="ECU0321666.1"/>
    </source>
</evidence>
<evidence type="ECO:0000313" key="57">
    <source>
        <dbReference type="EMBL" id="ECV3653958.1"/>
    </source>
</evidence>
<evidence type="ECO:0000313" key="65">
    <source>
        <dbReference type="EMBL" id="EDB8290998.1"/>
    </source>
</evidence>
<evidence type="ECO:0000313" key="33">
    <source>
        <dbReference type="EMBL" id="ECB5817970.1"/>
    </source>
</evidence>
<evidence type="ECO:0000313" key="6">
    <source>
        <dbReference type="EMBL" id="EBM8871659.1"/>
    </source>
</evidence>
<dbReference type="EMBL" id="AAMARF010000055">
    <property type="protein sequence ID" value="EDF3875302.1"/>
    <property type="molecule type" value="Genomic_DNA"/>
</dbReference>
<evidence type="ECO:0000313" key="44">
    <source>
        <dbReference type="EMBL" id="ECT8993560.1"/>
    </source>
</evidence>
<evidence type="ECO:0000313" key="55">
    <source>
        <dbReference type="EMBL" id="ECV0624342.1"/>
    </source>
</evidence>
<dbReference type="EMBL" id="AAKQXS010000031">
    <property type="protein sequence ID" value="ECU7503577.1"/>
    <property type="molecule type" value="Genomic_DNA"/>
</dbReference>
<evidence type="ECO:0000313" key="73">
    <source>
        <dbReference type="EMBL" id="EDH4308465.1"/>
    </source>
</evidence>
<evidence type="ECO:0000313" key="50">
    <source>
        <dbReference type="EMBL" id="ECU7503577.1"/>
    </source>
</evidence>
<dbReference type="InterPro" id="IPR002514">
    <property type="entry name" value="Transposase_8"/>
</dbReference>
<dbReference type="EMBL" id="AAHQMV010000058">
    <property type="protein sequence ID" value="EBZ2434786.1"/>
    <property type="molecule type" value="Genomic_DNA"/>
</dbReference>
<dbReference type="EMBL" id="AAHPMI010000184">
    <property type="protein sequence ID" value="EBY9111514.1"/>
    <property type="molecule type" value="Genomic_DNA"/>
</dbReference>
<dbReference type="EMBL" id="AAGHXH010000048">
    <property type="protein sequence ID" value="EBO2495822.1"/>
    <property type="molecule type" value="Genomic_DNA"/>
</dbReference>
<dbReference type="Proteomes" id="UP000839705">
    <property type="component" value="Unassembled WGS sequence"/>
</dbReference>
<dbReference type="EMBL" id="AAKLFR010000077">
    <property type="protein sequence ID" value="ECS9494029.1"/>
    <property type="molecule type" value="Genomic_DNA"/>
</dbReference>
<dbReference type="EMBL" id="AAHJMM010000036">
    <property type="protein sequence ID" value="EBW8726888.1"/>
    <property type="molecule type" value="Genomic_DNA"/>
</dbReference>
<evidence type="ECO:0000313" key="61">
    <source>
        <dbReference type="EMBL" id="ECV5591784.1"/>
    </source>
</evidence>
<dbReference type="EMBL" id="AAMLHW010000033">
    <property type="protein sequence ID" value="EDI5307188.1"/>
    <property type="molecule type" value="Genomic_DNA"/>
</dbReference>
<evidence type="ECO:0000313" key="13">
    <source>
        <dbReference type="EMBL" id="EBO1897923.1"/>
    </source>
</evidence>
<dbReference type="EMBL" id="AAGEHN010000046">
    <property type="protein sequence ID" value="EBM9689370.1"/>
    <property type="molecule type" value="Genomic_DNA"/>
</dbReference>
<dbReference type="EMBL" id="AAMHPQ010000041">
    <property type="protein sequence ID" value="EDH4308465.1"/>
    <property type="molecule type" value="Genomic_DNA"/>
</dbReference>
<dbReference type="EMBL" id="AAKPQU010000068">
    <property type="protein sequence ID" value="ECU3471574.1"/>
    <property type="molecule type" value="Genomic_DNA"/>
</dbReference>
<evidence type="ECO:0000313" key="36">
    <source>
        <dbReference type="EMBL" id="ECS3253487.1"/>
    </source>
</evidence>
<dbReference type="EMBL" id="AAGIAU010000029">
    <property type="protein sequence ID" value="EBO2914040.1"/>
    <property type="molecule type" value="Genomic_DNA"/>
</dbReference>
<proteinExistence type="inferred from homology"/>
<evidence type="ECO:0000313" key="79">
    <source>
        <dbReference type="EMBL" id="EDI3731415.1"/>
    </source>
</evidence>
<evidence type="ECO:0000256" key="1">
    <source>
        <dbReference type="ARBA" id="ARBA00009964"/>
    </source>
</evidence>
<evidence type="ECO:0000313" key="77">
    <source>
        <dbReference type="EMBL" id="EDH8544520.1"/>
    </source>
</evidence>
<dbReference type="EMBL" id="AAGFNW010000069">
    <property type="protein sequence ID" value="EBN3586069.1"/>
    <property type="molecule type" value="Genomic_DNA"/>
</dbReference>
<evidence type="ECO:0000313" key="52">
    <source>
        <dbReference type="EMBL" id="ECU9200438.1"/>
    </source>
</evidence>
<evidence type="ECO:0000313" key="68">
    <source>
        <dbReference type="EMBL" id="EDF3875302.1"/>
    </source>
</evidence>
<evidence type="ECO:0000256" key="2">
    <source>
        <dbReference type="SAM" id="Coils"/>
    </source>
</evidence>
<evidence type="ECO:0000313" key="81">
    <source>
        <dbReference type="EMBL" id="EDI5307188.1"/>
    </source>
</evidence>
<evidence type="ECO:0000313" key="43">
    <source>
        <dbReference type="EMBL" id="ECT7071279.1"/>
    </source>
</evidence>
<dbReference type="EMBL" id="AAGDWY010000049">
    <property type="protein sequence ID" value="EBM8423425.1"/>
    <property type="molecule type" value="Genomic_DNA"/>
</dbReference>
<dbReference type="EMBL" id="AAMFMX010000066">
    <property type="protein sequence ID" value="EDG8426109.1"/>
    <property type="molecule type" value="Genomic_DNA"/>
</dbReference>
<evidence type="ECO:0000313" key="72">
    <source>
        <dbReference type="EMBL" id="EDG8426109.1"/>
    </source>
</evidence>
<dbReference type="EMBL" id="AALOUC010000073">
    <property type="protein sequence ID" value="EDB8290998.1"/>
    <property type="molecule type" value="Genomic_DNA"/>
</dbReference>
<evidence type="ECO:0000313" key="80">
    <source>
        <dbReference type="EMBL" id="EDI4078306.1"/>
    </source>
</evidence>
<dbReference type="EMBL" id="AAMFEG010000033">
    <property type="protein sequence ID" value="EDG7392445.1"/>
    <property type="molecule type" value="Genomic_DNA"/>
</dbReference>
<dbReference type="EMBL" id="AAKRWR010000075">
    <property type="protein sequence ID" value="ECV4440595.1"/>
    <property type="molecule type" value="Genomic_DNA"/>
</dbReference>
<evidence type="ECO:0000313" key="39">
    <source>
        <dbReference type="EMBL" id="ECT0511449.1"/>
    </source>
</evidence>
<dbReference type="EMBL" id="AAMIOR010000046">
    <property type="protein sequence ID" value="EDH7234608.1"/>
    <property type="molecule type" value="Genomic_DNA"/>
</dbReference>
<evidence type="ECO:0000313" key="46">
    <source>
        <dbReference type="EMBL" id="ECU1025520.1"/>
    </source>
</evidence>
<evidence type="ECO:0000313" key="64">
    <source>
        <dbReference type="EMBL" id="EDA6270114.1"/>
    </source>
</evidence>
<evidence type="ECO:0000313" key="30">
    <source>
        <dbReference type="EMBL" id="ECA8833744.1"/>
    </source>
</evidence>
<dbReference type="Proteomes" id="UP000839719">
    <property type="component" value="Unassembled WGS sequence"/>
</dbReference>
<dbReference type="EMBL" id="AAGJTV010000045">
    <property type="protein sequence ID" value="EBO8341620.1"/>
    <property type="molecule type" value="Genomic_DNA"/>
</dbReference>
<dbReference type="EMBL" id="AAGDVA010000069">
    <property type="protein sequence ID" value="EBM8193323.1"/>
    <property type="molecule type" value="Genomic_DNA"/>
</dbReference>
<reference evidence="70 83" key="1">
    <citation type="submission" date="2018-07" db="EMBL/GenBank/DDBJ databases">
        <authorList>
            <consortium name="GenomeTrakr network: Whole genome sequencing for foodborne pathogen traceback"/>
        </authorList>
    </citation>
    <scope>NUCLEOTIDE SEQUENCE</scope>
    <source>
        <strain evidence="62">15MN00359</strain>
        <strain evidence="39">CFSAN030068</strain>
        <strain evidence="8">CVM-N15245</strain>
        <strain evidence="20">CVM-N26458</strain>
        <strain evidence="21">CVM-N27249</strain>
        <strain evidence="7">FL-NRM019</strain>
        <strain evidence="11">FSIS11807908</strain>
        <strain evidence="58">FSIS11809753</strain>
        <strain evidence="61">FSIS11809920</strain>
        <strain evidence="46">FSIS11810082</strain>
        <strain evidence="47">FSIS11811171</strain>
        <strain evidence="40">FSIS11811492</strain>
        <strain evidence="41">FSIS11811977</strain>
        <strain evidence="23">FSIS11813729</strain>
        <strain evidence="60">FSIS11813790</strain>
        <strain evidence="10">FSIS11814114</strain>
        <strain evidence="19">FSIS11814883</strain>
        <strain evidence="26">FSIS11816006</strain>
        <strain evidence="27">FSIS11816516</strain>
        <strain evidence="31">FSIS11917264</strain>
        <strain evidence="4">FSIS11918347</strain>
        <strain evidence="13">FSIS11918574</strain>
        <strain evidence="14">FSIS11918976</strain>
        <strain evidence="70">FSIS1700278</strain>
        <strain evidence="72">FSIS1700345</strain>
        <strain evidence="71">FSIS1700407</strain>
        <strain evidence="73">FSIS1700727</strain>
        <strain evidence="74">FSIS1700879</strain>
        <strain evidence="77">FSIS1701118</strain>
        <strain evidence="76">FSIS1701206</strain>
        <strain evidence="78">FSIS1701380</strain>
        <strain evidence="80">FSIS1701544</strain>
        <strain evidence="44">FSIS1701847</strain>
        <strain evidence="79">FSIS1702151</strain>
        <strain evidence="81">FSIS1702153</strain>
        <strain evidence="82">FSIS1702286</strain>
        <strain evidence="52">FSIS1703277</strain>
        <strain evidence="68">FSIS1709877</strain>
        <strain evidence="59">FSIS21821682</strain>
        <strain evidence="38">FSIS21821754</strain>
        <strain evidence="56">FSIS21821883</strain>
        <strain evidence="12">FSIS21823107</strain>
        <strain evidence="32">FSIS21923418</strain>
        <strain evidence="3">FSIS21923521</strain>
        <strain evidence="33">FSIS21923565</strain>
        <strain evidence="15">FSIS21924037</strain>
        <strain evidence="6">FSIS21924041</strain>
        <strain evidence="16">FSIS21924118</strain>
        <strain evidence="17">FSIS21924205</strain>
        <strain evidence="57">FSIS31800522</strain>
        <strain evidence="48">FSIS31800719</strain>
        <strain evidence="55">FSIS31800927</strain>
        <strain evidence="53">FSIS31800955</strain>
        <strain evidence="25">FSIS31801101</strain>
        <strain evidence="29">FSIS31901439</strain>
        <strain evidence="30">FSIS31901449</strain>
        <strain evidence="5">FSIS31901700</strain>
        <strain evidence="22 83">IA-2010122881</strain>
        <strain evidence="9">NY-N19883</strain>
        <strain evidence="18">WAPHL_SAL-A00479</strain>
    </source>
</reference>
<evidence type="ECO:0000313" key="69">
    <source>
        <dbReference type="EMBL" id="EDG1032543.1"/>
    </source>
</evidence>
<evidence type="ECO:0000313" key="32">
    <source>
        <dbReference type="EMBL" id="ECB3641326.1"/>
    </source>
</evidence>
<dbReference type="EMBL" id="AAHHJF010000039">
    <property type="protein sequence ID" value="EBW5970544.1"/>
    <property type="molecule type" value="Genomic_DNA"/>
</dbReference>
<evidence type="ECO:0000313" key="18">
    <source>
        <dbReference type="EMBL" id="EBO2914040.1"/>
    </source>
</evidence>
<comment type="similarity">
    <text evidence="1">Belongs to the transposase 8 family.</text>
</comment>
<dbReference type="EMBL" id="AAKNKF010000031">
    <property type="protein sequence ID" value="ECT6385584.1"/>
    <property type="molecule type" value="Genomic_DNA"/>
</dbReference>
<evidence type="ECO:0000313" key="25">
    <source>
        <dbReference type="EMBL" id="EBZ2434786.1"/>
    </source>
</evidence>
<dbReference type="EMBL" id="AAKPHH010000103">
    <property type="protein sequence ID" value="ECU2381352.1"/>
    <property type="molecule type" value="Genomic_DNA"/>
</dbReference>
<dbReference type="EMBL" id="AAKSAY010000077">
    <property type="protein sequence ID" value="ECV3653958.1"/>
    <property type="molecule type" value="Genomic_DNA"/>
</dbReference>
<sequence>MLARWVNELYPDRRRIFTSKTNSVAPFEPEVKRQAVMALCTRQISTSEIAWRIGVSRAVLYKWKDEIIGNSAYQTMRKHNEPSLEAERDALREVVARLNQEIRRQQLELDILKKAEEIIKKGSGISHQNCVFSWKDITQ</sequence>
<reference evidence="63" key="2">
    <citation type="submission" date="2018-07" db="EMBL/GenBank/DDBJ databases">
        <authorList>
            <consortium name="PulseNet: The National Subtyping Network for Foodborne Disease Surveillance"/>
            <person name="Tarr C.L."/>
            <person name="Trees E."/>
            <person name="Katz L.S."/>
            <person name="Carleton-Romer H.A."/>
            <person name="Stroika S."/>
            <person name="Kucerova Z."/>
            <person name="Roache K.F."/>
            <person name="Sabol A.L."/>
            <person name="Besser J."/>
            <person name="Gerner-Smidt P."/>
        </authorList>
    </citation>
    <scope>NUCLEOTIDE SEQUENCE</scope>
    <source>
        <strain evidence="63">PNUSAS000719</strain>
        <strain evidence="75">PNUSAS013139</strain>
    </source>
</reference>
<evidence type="ECO:0000313" key="38">
    <source>
        <dbReference type="EMBL" id="ECS9494029.1"/>
    </source>
</evidence>
<evidence type="ECO:0000313" key="42">
    <source>
        <dbReference type="EMBL" id="ECT6385584.1"/>
    </source>
</evidence>
<evidence type="ECO:0000313" key="9">
    <source>
        <dbReference type="EMBL" id="EBN3586069.1"/>
    </source>
</evidence>
<evidence type="ECO:0000313" key="76">
    <source>
        <dbReference type="EMBL" id="EDH7972293.1"/>
    </source>
</evidence>
<evidence type="ECO:0000313" key="24">
    <source>
        <dbReference type="EMBL" id="EBY9237624.1"/>
    </source>
</evidence>
<dbReference type="EMBL" id="AAGHPP010000088">
    <property type="protein sequence ID" value="EBO1575675.1"/>
    <property type="molecule type" value="Genomic_DNA"/>
</dbReference>
<dbReference type="EMBL" id="AAKPJA010000097">
    <property type="protein sequence ID" value="ECU2528892.1"/>
    <property type="molecule type" value="Genomic_DNA"/>
</dbReference>
<dbReference type="EMBL" id="AAGHQA010000077">
    <property type="protein sequence ID" value="EBO1634511.1"/>
    <property type="molecule type" value="Genomic_DNA"/>
</dbReference>
<dbReference type="EMBL" id="AAGEBN010000048">
    <property type="protein sequence ID" value="EBM8871659.1"/>
    <property type="molecule type" value="Genomic_DNA"/>
</dbReference>
<dbReference type="EMBL" id="AAKLNX010000034">
    <property type="protein sequence ID" value="ECT0511449.1"/>
    <property type="molecule type" value="Genomic_DNA"/>
</dbReference>
<dbReference type="EMBL" id="AAGHTB010000064">
    <property type="protein sequence ID" value="EBO2052063.1"/>
    <property type="molecule type" value="Genomic_DNA"/>
</dbReference>
<evidence type="ECO:0000313" key="20">
    <source>
        <dbReference type="EMBL" id="EBV9906780.1"/>
    </source>
</evidence>
<dbReference type="EMBL" id="AAMKTN010000061">
    <property type="protein sequence ID" value="EDI3731415.1"/>
    <property type="molecule type" value="Genomic_DNA"/>
</dbReference>
<evidence type="ECO:0000313" key="71">
    <source>
        <dbReference type="EMBL" id="EDG8352652.1"/>
    </source>
</evidence>
<dbReference type="EMBL" id="AAKRLS010000042">
    <property type="protein sequence ID" value="ECU9200438.1"/>
    <property type="molecule type" value="Genomic_DNA"/>
</dbReference>
<accession>A0A3V9S8R9</accession>
<feature type="coiled-coil region" evidence="2">
    <location>
        <begin position="81"/>
        <end position="115"/>
    </location>
</feature>
<gene>
    <name evidence="42" type="ORF">A3179_24755</name>
    <name evidence="36" type="ORF">A3Z70_23485</name>
    <name evidence="37" type="ORF">A9T32_23180</name>
    <name evidence="50" type="ORF">A9T44_24420</name>
    <name evidence="51" type="ORF">A9T50_24160</name>
    <name evidence="43" type="ORF">A9W12_24140</name>
    <name evidence="39" type="ORF">ACY89_25050</name>
    <name evidence="62" type="ORF">AKH67_24510</name>
    <name evidence="8" type="ORF">ALX47_23975</name>
    <name evidence="63" type="ORF">ALZ48_23890</name>
    <name evidence="35" type="ORF">APO12_24750</name>
    <name evidence="9" type="ORF">ASH16_24545</name>
    <name evidence="20" type="ORF">AUA60_23750</name>
    <name evidence="21" type="ORF">AUB25_24415</name>
    <name evidence="64" type="ORF">AYO62_24795</name>
    <name evidence="68" type="ORF">B0D29_24710</name>
    <name evidence="69" type="ORF">B6C64_23860</name>
    <name evidence="70" type="ORF">B9R05_23510</name>
    <name evidence="65" type="ORF">BCO88_22615</name>
    <name evidence="66" type="ORF">BCP44_23875</name>
    <name evidence="22" type="ORF">BGH80_24705</name>
    <name evidence="67" type="ORF">BH531_23975</name>
    <name evidence="45" type="ORF">C6752_25135</name>
    <name evidence="71" type="ORF">CAH52_23885</name>
    <name evidence="72" type="ORF">CAH86_24590</name>
    <name evidence="74" type="ORF">CB071_23740</name>
    <name evidence="73" type="ORF">CBQ06_23090</name>
    <name evidence="75" type="ORF">CBZ91_23555</name>
    <name evidence="76" type="ORF">CCH07_23255</name>
    <name evidence="77" type="ORF">CCW64_23430</name>
    <name evidence="78" type="ORF">CDJ86_24645</name>
    <name evidence="81" type="ORF">CE351_23575</name>
    <name evidence="79" type="ORF">CEB89_24135</name>
    <name evidence="44" type="ORF">CEB92_24345</name>
    <name evidence="80" type="ORF">CED36_23420</name>
    <name evidence="82" type="ORF">CFL54_23140</name>
    <name evidence="52" type="ORF">CIR65_24665</name>
    <name evidence="55" type="ORF">D1343_25370</name>
    <name evidence="60" type="ORF">D3156_25555</name>
    <name evidence="53" type="ORF">D3E07_24320</name>
    <name evidence="54" type="ORF">D3I79_24265</name>
    <name evidence="23" type="ORF">D6273_24150</name>
    <name evidence="10" type="ORF">D6J12_22815</name>
    <name evidence="24" type="ORF">D6Y68_24920</name>
    <name evidence="25" type="ORF">D9A38_25290</name>
    <name evidence="61" type="ORF">DKO31_24085</name>
    <name evidence="38" type="ORF">DM626_25380</name>
    <name evidence="46" type="ORF">DM640_24140</name>
    <name evidence="58" type="ORF">DML56_23830</name>
    <name evidence="57" type="ORF">DN913_25630</name>
    <name evidence="59" type="ORF">DN953_24900</name>
    <name evidence="56" type="ORF">DOQ15_22540</name>
    <name evidence="47" type="ORF">DR951_23335</name>
    <name evidence="48" type="ORF">DT111_25180</name>
    <name evidence="40" type="ORF">DTE28_25255</name>
    <name evidence="41" type="ORF">DVE68_24560</name>
    <name evidence="49" type="ORF">DYO51_23780</name>
    <name evidence="34" type="ORF">E2A04_25105</name>
    <name evidence="4" type="ORF">E2K49_24215</name>
    <name evidence="13" type="ORF">E2K50_24025</name>
    <name evidence="14" type="ORF">E3B48_23695</name>
    <name evidence="5" type="ORF">E4J19_23730</name>
    <name evidence="19" type="ORF">EA075_19910</name>
    <name evidence="11" type="ORF">EIC51_24070</name>
    <name evidence="26" type="ORF">EID80_23725</name>
    <name evidence="28" type="ORF">ELM42_24760</name>
    <name evidence="27" type="ORF">ELO16_24270</name>
    <name evidence="12" type="ORF">EOV29_23050</name>
    <name evidence="29" type="ORF">EQ864_23965</name>
    <name evidence="30" type="ORF">ER558_23580</name>
    <name evidence="31" type="ORF">ESI84_25080</name>
    <name evidence="32" type="ORF">EWR76_24185</name>
    <name evidence="3" type="ORF">EYU37_21835</name>
    <name evidence="33" type="ORF">EZK82_24095</name>
    <name evidence="6" type="ORF">FA713_23560</name>
    <name evidence="15" type="ORF">FA719_23950</name>
    <name evidence="16" type="ORF">FBD64_23250</name>
    <name evidence="17" type="ORF">FDQ73_23790</name>
    <name evidence="7" type="ORF">GL28_24045</name>
    <name evidence="18" type="ORF">JF21_23870</name>
</gene>
<evidence type="ECO:0000313" key="58">
    <source>
        <dbReference type="EMBL" id="ECV4440595.1"/>
    </source>
</evidence>
<dbReference type="EMBL" id="AAHXIE010000126">
    <property type="protein sequence ID" value="ECB3641326.1"/>
    <property type="molecule type" value="Genomic_DNA"/>
</dbReference>
<dbReference type="Proteomes" id="UP000839903">
    <property type="component" value="Unassembled WGS sequence"/>
</dbReference>
<dbReference type="GO" id="GO:0004803">
    <property type="term" value="F:transposase activity"/>
    <property type="evidence" value="ECO:0007669"/>
    <property type="project" value="InterPro"/>
</dbReference>
<dbReference type="Proteomes" id="UP000839916">
    <property type="component" value="Unassembled WGS sequence"/>
</dbReference>
<dbReference type="EMBL" id="AAGHMS010000093">
    <property type="protein sequence ID" value="EBO1205758.1"/>
    <property type="molecule type" value="Genomic_DNA"/>
</dbReference>
<dbReference type="EMBL" id="AAMKVI010000048">
    <property type="protein sequence ID" value="EDI4078306.1"/>
    <property type="molecule type" value="Genomic_DNA"/>
</dbReference>
<dbReference type="EMBL" id="AAGHSH010000088">
    <property type="protein sequence ID" value="EBO1897923.1"/>
    <property type="molecule type" value="Genomic_DNA"/>
</dbReference>